<feature type="transmembrane region" description="Helical" evidence="2">
    <location>
        <begin position="143"/>
        <end position="166"/>
    </location>
</feature>
<dbReference type="PANTHER" id="PTHR21377:SF0">
    <property type="entry name" value="PROTEIN FAM210B, MITOCHONDRIAL"/>
    <property type="match status" value="1"/>
</dbReference>
<dbReference type="PANTHER" id="PTHR21377">
    <property type="entry name" value="PROTEIN FAM210B, MITOCHONDRIAL"/>
    <property type="match status" value="1"/>
</dbReference>
<feature type="domain" description="DUF1279" evidence="3">
    <location>
        <begin position="134"/>
        <end position="266"/>
    </location>
</feature>
<accession>A0ABP0CT68</accession>
<dbReference type="Pfam" id="PF06916">
    <property type="entry name" value="FAM210A-B_dom"/>
    <property type="match status" value="1"/>
</dbReference>
<feature type="compositionally biased region" description="Low complexity" evidence="1">
    <location>
        <begin position="99"/>
        <end position="128"/>
    </location>
</feature>
<dbReference type="InterPro" id="IPR009688">
    <property type="entry name" value="FAM210A/B-like_dom"/>
</dbReference>
<keyword evidence="5" id="KW-1185">Reference proteome</keyword>
<dbReference type="EMBL" id="CAWUHB010000097">
    <property type="protein sequence ID" value="CAK7235315.1"/>
    <property type="molecule type" value="Genomic_DNA"/>
</dbReference>
<proteinExistence type="predicted"/>
<evidence type="ECO:0000259" key="3">
    <source>
        <dbReference type="Pfam" id="PF06916"/>
    </source>
</evidence>
<protein>
    <submittedName>
        <fullName evidence="4">DUF1279 super</fullName>
    </submittedName>
</protein>
<dbReference type="Proteomes" id="UP001642405">
    <property type="component" value="Unassembled WGS sequence"/>
</dbReference>
<evidence type="ECO:0000256" key="2">
    <source>
        <dbReference type="SAM" id="Phobius"/>
    </source>
</evidence>
<keyword evidence="2" id="KW-0812">Transmembrane</keyword>
<feature type="region of interest" description="Disordered" evidence="1">
    <location>
        <begin position="54"/>
        <end position="128"/>
    </location>
</feature>
<comment type="caution">
    <text evidence="4">The sequence shown here is derived from an EMBL/GenBank/DDBJ whole genome shotgun (WGS) entry which is preliminary data.</text>
</comment>
<keyword evidence="2" id="KW-1133">Transmembrane helix</keyword>
<evidence type="ECO:0000313" key="5">
    <source>
        <dbReference type="Proteomes" id="UP001642405"/>
    </source>
</evidence>
<organism evidence="4 5">
    <name type="scientific">Sporothrix curviconia</name>
    <dbReference type="NCBI Taxonomy" id="1260050"/>
    <lineage>
        <taxon>Eukaryota</taxon>
        <taxon>Fungi</taxon>
        <taxon>Dikarya</taxon>
        <taxon>Ascomycota</taxon>
        <taxon>Pezizomycotina</taxon>
        <taxon>Sordariomycetes</taxon>
        <taxon>Sordariomycetidae</taxon>
        <taxon>Ophiostomatales</taxon>
        <taxon>Ophiostomataceae</taxon>
        <taxon>Sporothrix</taxon>
    </lineage>
</organism>
<feature type="compositionally biased region" description="Low complexity" evidence="1">
    <location>
        <begin position="61"/>
        <end position="75"/>
    </location>
</feature>
<reference evidence="4 5" key="1">
    <citation type="submission" date="2024-01" db="EMBL/GenBank/DDBJ databases">
        <authorList>
            <person name="Allen C."/>
            <person name="Tagirdzhanova G."/>
        </authorList>
    </citation>
    <scope>NUCLEOTIDE SEQUENCE [LARGE SCALE GENOMIC DNA]</scope>
</reference>
<name>A0ABP0CT68_9PEZI</name>
<evidence type="ECO:0000313" key="4">
    <source>
        <dbReference type="EMBL" id="CAK7235315.1"/>
    </source>
</evidence>
<gene>
    <name evidence="4" type="primary">NAT2</name>
    <name evidence="4" type="ORF">SCUCBS95973_009227</name>
</gene>
<sequence>MLRRSVRSLEVLLEQQSPARLLLQLGTATAAQNGVAQASKQLLRRPAARNISNISTHAHPSSSSSSSSSSRFLSSRTQPRRTFHSSRARRTQQEGPKTGAAGEAAGEAGKAGKAGSSSSGSSGSAAAEPLSLNQRIKKLSREYGWTAVGVYFGLSLLDFPFCFLLVRTLGTDRVAAAEEFVVDHVKAIIPESIKERWRKYRAALKENKRESGDAVVEAQEGDGWGVKEAEERNKHEASLATQLALAYAIHKSFIFVRVPLAAAVTPKVVKVLRSWGWKIGKPKPASAAAVKP</sequence>
<evidence type="ECO:0000256" key="1">
    <source>
        <dbReference type="SAM" id="MobiDB-lite"/>
    </source>
</evidence>
<dbReference type="InterPro" id="IPR045866">
    <property type="entry name" value="FAM210A/B-like"/>
</dbReference>
<feature type="compositionally biased region" description="Basic residues" evidence="1">
    <location>
        <begin position="78"/>
        <end position="90"/>
    </location>
</feature>
<keyword evidence="2" id="KW-0472">Membrane</keyword>